<dbReference type="EMBL" id="JAATJJ010000001">
    <property type="protein sequence ID" value="NJB71771.1"/>
    <property type="molecule type" value="Genomic_DNA"/>
</dbReference>
<dbReference type="InterPro" id="IPR011032">
    <property type="entry name" value="GroES-like_sf"/>
</dbReference>
<name>A0A846QU73_9FLAO</name>
<dbReference type="Pfam" id="PF00107">
    <property type="entry name" value="ADH_zinc_N"/>
    <property type="match status" value="1"/>
</dbReference>
<accession>A0A846QU73</accession>
<dbReference type="Proteomes" id="UP000590442">
    <property type="component" value="Unassembled WGS sequence"/>
</dbReference>
<dbReference type="GO" id="GO:0003960">
    <property type="term" value="F:quinone reductase (NADPH) activity"/>
    <property type="evidence" value="ECO:0007669"/>
    <property type="project" value="UniProtKB-EC"/>
</dbReference>
<keyword evidence="2" id="KW-0560">Oxidoreductase</keyword>
<dbReference type="Pfam" id="PF08240">
    <property type="entry name" value="ADH_N"/>
    <property type="match status" value="1"/>
</dbReference>
<evidence type="ECO:0000313" key="3">
    <source>
        <dbReference type="Proteomes" id="UP000590442"/>
    </source>
</evidence>
<dbReference type="EC" id="1.6.5.5" evidence="2"/>
<reference evidence="2 3" key="1">
    <citation type="submission" date="2020-03" db="EMBL/GenBank/DDBJ databases">
        <title>Genomic Encyclopedia of Type Strains, Phase IV (KMG-IV): sequencing the most valuable type-strain genomes for metagenomic binning, comparative biology and taxonomic classification.</title>
        <authorList>
            <person name="Goeker M."/>
        </authorList>
    </citation>
    <scope>NUCLEOTIDE SEQUENCE [LARGE SCALE GENOMIC DNA]</scope>
    <source>
        <strain evidence="2 3">DSM 29762</strain>
    </source>
</reference>
<proteinExistence type="predicted"/>
<dbReference type="SMART" id="SM00829">
    <property type="entry name" value="PKS_ER"/>
    <property type="match status" value="1"/>
</dbReference>
<dbReference type="SUPFAM" id="SSF50129">
    <property type="entry name" value="GroES-like"/>
    <property type="match status" value="1"/>
</dbReference>
<dbReference type="InterPro" id="IPR051397">
    <property type="entry name" value="Zn-ADH-like_protein"/>
</dbReference>
<evidence type="ECO:0000259" key="1">
    <source>
        <dbReference type="SMART" id="SM00829"/>
    </source>
</evidence>
<dbReference type="InterPro" id="IPR013154">
    <property type="entry name" value="ADH-like_N"/>
</dbReference>
<dbReference type="Gene3D" id="3.90.180.10">
    <property type="entry name" value="Medium-chain alcohol dehydrogenases, catalytic domain"/>
    <property type="match status" value="1"/>
</dbReference>
<evidence type="ECO:0000313" key="2">
    <source>
        <dbReference type="EMBL" id="NJB71771.1"/>
    </source>
</evidence>
<dbReference type="InterPro" id="IPR036291">
    <property type="entry name" value="NAD(P)-bd_dom_sf"/>
</dbReference>
<dbReference type="SUPFAM" id="SSF51735">
    <property type="entry name" value="NAD(P)-binding Rossmann-fold domains"/>
    <property type="match status" value="1"/>
</dbReference>
<dbReference type="AlphaFoldDB" id="A0A846QU73"/>
<protein>
    <submittedName>
        <fullName evidence="2">NADPH2:quinone reductase</fullName>
        <ecNumber evidence="2">1.6.5.5</ecNumber>
    </submittedName>
</protein>
<organism evidence="2 3">
    <name type="scientific">Saonia flava</name>
    <dbReference type="NCBI Taxonomy" id="523696"/>
    <lineage>
        <taxon>Bacteria</taxon>
        <taxon>Pseudomonadati</taxon>
        <taxon>Bacteroidota</taxon>
        <taxon>Flavobacteriia</taxon>
        <taxon>Flavobacteriales</taxon>
        <taxon>Flavobacteriaceae</taxon>
        <taxon>Saonia</taxon>
    </lineage>
</organism>
<dbReference type="PANTHER" id="PTHR43677:SF4">
    <property type="entry name" value="QUINONE OXIDOREDUCTASE-LIKE PROTEIN 2"/>
    <property type="match status" value="1"/>
</dbReference>
<dbReference type="Gene3D" id="3.40.50.720">
    <property type="entry name" value="NAD(P)-binding Rossmann-like Domain"/>
    <property type="match status" value="1"/>
</dbReference>
<dbReference type="InterPro" id="IPR013149">
    <property type="entry name" value="ADH-like_C"/>
</dbReference>
<feature type="domain" description="Enoyl reductase (ER)" evidence="1">
    <location>
        <begin position="10"/>
        <end position="337"/>
    </location>
</feature>
<dbReference type="PANTHER" id="PTHR43677">
    <property type="entry name" value="SHORT-CHAIN DEHYDROGENASE/REDUCTASE"/>
    <property type="match status" value="1"/>
</dbReference>
<gene>
    <name evidence="2" type="ORF">GGR42_002233</name>
</gene>
<sequence>MKAAYLVKYGSSDTAFEIREIKKPEPTSNQVLIKVEAFGLNFADVMARLGLYKGAPPLPALLGYDVVGKIVECGSEVKNLKVGDRVTSLTRFGGYAEYAVAEKEVTNKIPESISPGSAVALATQYSTAYFLSHEMANLRENDKVLIHAAAGGVGTALTQMALHKKCIVFGTCSSADKMEYLKKNGVHHPINYLKTDFESQIKTVLGDEGLDAIFDPVGGKSLKKGYRLLGASGRLITFGVSSMNQTKSIFGKIKVLTQFGLYHPLQFLSRSNGIIGVNMLKIAEEKPEKIAKVMKAVIKLNSEGVLTPFVGAEYSIDQLAEAHQFLESRKSKGKIVVKW</sequence>
<comment type="caution">
    <text evidence="2">The sequence shown here is derived from an EMBL/GenBank/DDBJ whole genome shotgun (WGS) entry which is preliminary data.</text>
</comment>
<keyword evidence="3" id="KW-1185">Reference proteome</keyword>
<dbReference type="InterPro" id="IPR020843">
    <property type="entry name" value="ER"/>
</dbReference>
<dbReference type="RefSeq" id="WP_167963888.1">
    <property type="nucleotide sequence ID" value="NZ_JAATJJ010000001.1"/>
</dbReference>